<accession>A0AAU7ALU7</accession>
<dbReference type="EMBL" id="PP790562">
    <property type="protein sequence ID" value="XAT84039.1"/>
    <property type="molecule type" value="Genomic_DNA"/>
</dbReference>
<feature type="region of interest" description="Disordered" evidence="6">
    <location>
        <begin position="151"/>
        <end position="186"/>
    </location>
</feature>
<evidence type="ECO:0000256" key="1">
    <source>
        <dbReference type="ARBA" id="ARBA00007151"/>
    </source>
</evidence>
<dbReference type="Pfam" id="PF00177">
    <property type="entry name" value="Ribosomal_S7"/>
    <property type="match status" value="1"/>
</dbReference>
<evidence type="ECO:0000256" key="2">
    <source>
        <dbReference type="ARBA" id="ARBA00022980"/>
    </source>
</evidence>
<evidence type="ECO:0000313" key="8">
    <source>
        <dbReference type="EMBL" id="XAT84038.1"/>
    </source>
</evidence>
<evidence type="ECO:0000259" key="7">
    <source>
        <dbReference type="Pfam" id="PF00177"/>
    </source>
</evidence>
<dbReference type="GO" id="GO:0003735">
    <property type="term" value="F:structural constituent of ribosome"/>
    <property type="evidence" value="ECO:0007669"/>
    <property type="project" value="InterPro"/>
</dbReference>
<dbReference type="GO" id="GO:0003723">
    <property type="term" value="F:RNA binding"/>
    <property type="evidence" value="ECO:0007669"/>
    <property type="project" value="InterPro"/>
</dbReference>
<sequence>MSRRGPAKKQTTKFDPFCRSRVVNMLVNRMMKHGKKSLAYQIFYRAGINIRQQAKQNPVYVLRRAISRVIPGVGIKTRKRKRTKGKTAKVYRIPIKLKFSQAILLAIRWLIGGSRKRSGTSMISQLSSELIDASLKKRCNSIRKKEETIKMAESNRTFAHSRRKKKIKKKSGSKDKKEIMLEGKKR</sequence>
<gene>
    <name evidence="8" type="primary">rps7</name>
</gene>
<evidence type="ECO:0000256" key="6">
    <source>
        <dbReference type="SAM" id="MobiDB-lite"/>
    </source>
</evidence>
<reference evidence="8" key="1">
    <citation type="submission" date="2024-05" db="EMBL/GenBank/DDBJ databases">
        <authorList>
            <person name="Lee J.-e."/>
            <person name="Kim S."/>
            <person name="Choi S.C."/>
        </authorList>
    </citation>
    <scope>NUCLEOTIDE SEQUENCE</scope>
</reference>
<dbReference type="AlphaFoldDB" id="A0AAU7ALU7"/>
<evidence type="ECO:0000256" key="5">
    <source>
        <dbReference type="RuleBase" id="RU003619"/>
    </source>
</evidence>
<dbReference type="Gene3D" id="1.10.455.10">
    <property type="entry name" value="Ribosomal protein S7 domain"/>
    <property type="match status" value="1"/>
</dbReference>
<dbReference type="InterPro" id="IPR036823">
    <property type="entry name" value="Ribosomal_uS7_dom_sf"/>
</dbReference>
<name>A0AAU7ALU7_9POAL</name>
<keyword evidence="8" id="KW-0934">Plastid</keyword>
<feature type="compositionally biased region" description="Basic residues" evidence="6">
    <location>
        <begin position="159"/>
        <end position="171"/>
    </location>
</feature>
<dbReference type="GO" id="GO:1990904">
    <property type="term" value="C:ribonucleoprotein complex"/>
    <property type="evidence" value="ECO:0007669"/>
    <property type="project" value="UniProtKB-KW"/>
</dbReference>
<dbReference type="InterPro" id="IPR023798">
    <property type="entry name" value="Ribosomal_uS7_dom"/>
</dbReference>
<dbReference type="EMBL" id="PP790562">
    <property type="protein sequence ID" value="XAT84038.1"/>
    <property type="molecule type" value="Genomic_DNA"/>
</dbReference>
<protein>
    <recommendedName>
        <fullName evidence="4">Small ribosomal subunit protein uS7c</fullName>
    </recommendedName>
</protein>
<dbReference type="InterPro" id="IPR020606">
    <property type="entry name" value="Ribosomal_uS7_CS"/>
</dbReference>
<dbReference type="SUPFAM" id="SSF47973">
    <property type="entry name" value="Ribosomal protein S7"/>
    <property type="match status" value="1"/>
</dbReference>
<dbReference type="PANTHER" id="PTHR11205">
    <property type="entry name" value="RIBOSOMAL PROTEIN S7"/>
    <property type="match status" value="1"/>
</dbReference>
<evidence type="ECO:0000256" key="4">
    <source>
        <dbReference type="ARBA" id="ARBA00035151"/>
    </source>
</evidence>
<dbReference type="PROSITE" id="PS00052">
    <property type="entry name" value="RIBOSOMAL_S7"/>
    <property type="match status" value="1"/>
</dbReference>
<feature type="domain" description="Small ribosomal subunit protein uS7" evidence="7">
    <location>
        <begin position="2"/>
        <end position="156"/>
    </location>
</feature>
<keyword evidence="8" id="KW-0150">Chloroplast</keyword>
<keyword evidence="2 5" id="KW-0689">Ribosomal protein</keyword>
<comment type="similarity">
    <text evidence="1 5">Belongs to the universal ribosomal protein uS7 family.</text>
</comment>
<dbReference type="PIRSF" id="PIRSF002122">
    <property type="entry name" value="RPS7p_RPS7a_RPS5e_RPS7o"/>
    <property type="match status" value="1"/>
</dbReference>
<feature type="compositionally biased region" description="Basic and acidic residues" evidence="6">
    <location>
        <begin position="172"/>
        <end position="186"/>
    </location>
</feature>
<dbReference type="GO" id="GO:0005840">
    <property type="term" value="C:ribosome"/>
    <property type="evidence" value="ECO:0007669"/>
    <property type="project" value="UniProtKB-KW"/>
</dbReference>
<evidence type="ECO:0000256" key="3">
    <source>
        <dbReference type="ARBA" id="ARBA00023274"/>
    </source>
</evidence>
<proteinExistence type="inferred from homology"/>
<geneLocation type="chloroplast" evidence="8"/>
<dbReference type="InterPro" id="IPR000235">
    <property type="entry name" value="Ribosomal_uS7"/>
</dbReference>
<organism evidence="8">
    <name type="scientific">Carex laticeps</name>
    <dbReference type="NCBI Taxonomy" id="418169"/>
    <lineage>
        <taxon>Eukaryota</taxon>
        <taxon>Viridiplantae</taxon>
        <taxon>Streptophyta</taxon>
        <taxon>Embryophyta</taxon>
        <taxon>Tracheophyta</taxon>
        <taxon>Spermatophyta</taxon>
        <taxon>Magnoliopsida</taxon>
        <taxon>Liliopsida</taxon>
        <taxon>Poales</taxon>
        <taxon>Cyperaceae</taxon>
        <taxon>Cyperoideae</taxon>
        <taxon>Cariceae</taxon>
        <taxon>Carex</taxon>
        <taxon>Carex incertae sedis</taxon>
    </lineage>
</organism>
<keyword evidence="3 5" id="KW-0687">Ribonucleoprotein</keyword>
<dbReference type="GO" id="GO:0006412">
    <property type="term" value="P:translation"/>
    <property type="evidence" value="ECO:0007669"/>
    <property type="project" value="InterPro"/>
</dbReference>